<proteinExistence type="predicted"/>
<dbReference type="SUPFAM" id="SSF52540">
    <property type="entry name" value="P-loop containing nucleoside triphosphate hydrolases"/>
    <property type="match status" value="1"/>
</dbReference>
<reference evidence="1" key="1">
    <citation type="submission" date="2023-07" db="EMBL/GenBank/DDBJ databases">
        <title>Genomic Encyclopedia of Type Strains, Phase IV (KMG-IV): sequencing the most valuable type-strain genomes for metagenomic binning, comparative biology and taxonomic classification.</title>
        <authorList>
            <person name="Goeker M."/>
        </authorList>
    </citation>
    <scope>NUCLEOTIDE SEQUENCE</scope>
    <source>
        <strain evidence="1">DSM 19569</strain>
    </source>
</reference>
<protein>
    <submittedName>
        <fullName evidence="1">Uncharacterized protein</fullName>
    </submittedName>
</protein>
<evidence type="ECO:0000313" key="2">
    <source>
        <dbReference type="Proteomes" id="UP001223420"/>
    </source>
</evidence>
<name>A0AAJ1TSZ7_9HYPH</name>
<dbReference type="InterPro" id="IPR027417">
    <property type="entry name" value="P-loop_NTPase"/>
</dbReference>
<sequence length="316" mass="35735">MRRTRPHATHLEAANIFDKQKSFPTIAYLDHKFMAKEKLSDVFKTVGQPTITYVKRANGRLETQLNNALNERGVLCLITGPSKTGKTTLYREVLQHRNEIPLIVRCDKSKTCDGIWKQALKSVEFDRLELKTINTAKKTSGELELTPKLGWAWLAEISAKIKGSVGYERSENEARRRVLAEPGPELLIPLLKETNCTLVIEDFHYLDELQKILIFQQWKQFIDNEVSVILLGTTHRAVDIANSNKDLLGRIVQVDVGHWEHKDLERISELGFDHLEVKAAKSVRSLIAVEAAGLPIIVQQTCLALLTAEGVEHSEK</sequence>
<comment type="caution">
    <text evidence="1">The sequence shown here is derived from an EMBL/GenBank/DDBJ whole genome shotgun (WGS) entry which is preliminary data.</text>
</comment>
<accession>A0AAJ1TSZ7</accession>
<evidence type="ECO:0000313" key="1">
    <source>
        <dbReference type="EMBL" id="MDQ0546386.1"/>
    </source>
</evidence>
<dbReference type="Gene3D" id="3.40.50.300">
    <property type="entry name" value="P-loop containing nucleotide triphosphate hydrolases"/>
    <property type="match status" value="1"/>
</dbReference>
<gene>
    <name evidence="1" type="ORF">QO001_005337</name>
</gene>
<organism evidence="1 2">
    <name type="scientific">Methylobacterium brachiatum</name>
    <dbReference type="NCBI Taxonomy" id="269660"/>
    <lineage>
        <taxon>Bacteria</taxon>
        <taxon>Pseudomonadati</taxon>
        <taxon>Pseudomonadota</taxon>
        <taxon>Alphaproteobacteria</taxon>
        <taxon>Hyphomicrobiales</taxon>
        <taxon>Methylobacteriaceae</taxon>
        <taxon>Methylobacterium</taxon>
    </lineage>
</organism>
<dbReference type="RefSeq" id="WP_230367803.1">
    <property type="nucleotide sequence ID" value="NZ_JAJALK010000015.1"/>
</dbReference>
<dbReference type="AlphaFoldDB" id="A0AAJ1TSZ7"/>
<dbReference type="Proteomes" id="UP001223420">
    <property type="component" value="Unassembled WGS sequence"/>
</dbReference>
<dbReference type="EMBL" id="JAUSWL010000014">
    <property type="protein sequence ID" value="MDQ0546386.1"/>
    <property type="molecule type" value="Genomic_DNA"/>
</dbReference>